<dbReference type="SUPFAM" id="SSF52058">
    <property type="entry name" value="L domain-like"/>
    <property type="match status" value="1"/>
</dbReference>
<keyword evidence="6" id="KW-1185">Reference proteome</keyword>
<keyword evidence="1" id="KW-0433">Leucine-rich repeat</keyword>
<dbReference type="OrthoDB" id="676979at2759"/>
<feature type="signal peptide" evidence="4">
    <location>
        <begin position="1"/>
        <end position="16"/>
    </location>
</feature>
<feature type="chain" id="PRO_5036209302" evidence="4">
    <location>
        <begin position="17"/>
        <end position="340"/>
    </location>
</feature>
<keyword evidence="2 4" id="KW-0732">Signal</keyword>
<dbReference type="InterPro" id="IPR001611">
    <property type="entry name" value="Leu-rich_rpt"/>
</dbReference>
<dbReference type="Proteomes" id="UP000677054">
    <property type="component" value="Unassembled WGS sequence"/>
</dbReference>
<dbReference type="Pfam" id="PF13855">
    <property type="entry name" value="LRR_8"/>
    <property type="match status" value="1"/>
</dbReference>
<accession>A0A7R8XH91</accession>
<dbReference type="PANTHER" id="PTHR24373:SF275">
    <property type="entry name" value="TIR DOMAIN-CONTAINING PROTEIN"/>
    <property type="match status" value="1"/>
</dbReference>
<protein>
    <submittedName>
        <fullName evidence="5">Uncharacterized protein</fullName>
    </submittedName>
</protein>
<evidence type="ECO:0000256" key="4">
    <source>
        <dbReference type="SAM" id="SignalP"/>
    </source>
</evidence>
<dbReference type="InterPro" id="IPR032675">
    <property type="entry name" value="LRR_dom_sf"/>
</dbReference>
<dbReference type="PROSITE" id="PS51450">
    <property type="entry name" value="LRR"/>
    <property type="match status" value="1"/>
</dbReference>
<evidence type="ECO:0000256" key="1">
    <source>
        <dbReference type="ARBA" id="ARBA00022614"/>
    </source>
</evidence>
<sequence length="340" mass="36983">MLGSLTLFLLLSSASGQLLCPEPAPEDIAPCTCTYEGSPDFIVVDCSDANDDEQTAALNDVFWPITEITEFRLLGNIGLTSLPEGHFGNLTFESIRMEYTSIASVHPQGILQSASRLTSLQLTSSVLEEFPFEMLPDLPVLKRLDLGHDRLPSVPAITSPSLEYLRLRYNRLSTLETGWNTPNLKTLDLGGNYISALPSGFFDSLGSLEEFWCDSCDLGPNVTAGSFRFQGLAAETNVSLALNEIVHLPEDAFRSILEDLSNGDGVLYLASRRIGYEAFPMVSETGNPIVCDCSLKWLVTEASLLASVEGECQDGTQLQDLNPEIWGSICPFEEASPPSG</sequence>
<name>A0A7R8XH91_9CRUS</name>
<dbReference type="PANTHER" id="PTHR24373">
    <property type="entry name" value="SLIT RELATED LEUCINE-RICH REPEAT NEURONAL PROTEIN"/>
    <property type="match status" value="1"/>
</dbReference>
<dbReference type="AlphaFoldDB" id="A0A7R8XH91"/>
<organism evidence="5">
    <name type="scientific">Darwinula stevensoni</name>
    <dbReference type="NCBI Taxonomy" id="69355"/>
    <lineage>
        <taxon>Eukaryota</taxon>
        <taxon>Metazoa</taxon>
        <taxon>Ecdysozoa</taxon>
        <taxon>Arthropoda</taxon>
        <taxon>Crustacea</taxon>
        <taxon>Oligostraca</taxon>
        <taxon>Ostracoda</taxon>
        <taxon>Podocopa</taxon>
        <taxon>Podocopida</taxon>
        <taxon>Darwinulocopina</taxon>
        <taxon>Darwinuloidea</taxon>
        <taxon>Darwinulidae</taxon>
        <taxon>Darwinula</taxon>
    </lineage>
</organism>
<dbReference type="SMART" id="SM00369">
    <property type="entry name" value="LRR_TYP"/>
    <property type="match status" value="3"/>
</dbReference>
<dbReference type="InterPro" id="IPR003591">
    <property type="entry name" value="Leu-rich_rpt_typical-subtyp"/>
</dbReference>
<keyword evidence="3" id="KW-0677">Repeat</keyword>
<evidence type="ECO:0000256" key="3">
    <source>
        <dbReference type="ARBA" id="ARBA00022737"/>
    </source>
</evidence>
<evidence type="ECO:0000313" key="5">
    <source>
        <dbReference type="EMBL" id="CAD7247320.1"/>
    </source>
</evidence>
<dbReference type="Gene3D" id="3.80.10.10">
    <property type="entry name" value="Ribonuclease Inhibitor"/>
    <property type="match status" value="1"/>
</dbReference>
<gene>
    <name evidence="5" type="ORF">DSTB1V02_LOCUS7154</name>
</gene>
<dbReference type="InterPro" id="IPR050328">
    <property type="entry name" value="Dev_Immune_Receptor"/>
</dbReference>
<dbReference type="EMBL" id="LR900936">
    <property type="protein sequence ID" value="CAD7247320.1"/>
    <property type="molecule type" value="Genomic_DNA"/>
</dbReference>
<proteinExistence type="predicted"/>
<reference evidence="5" key="1">
    <citation type="submission" date="2020-11" db="EMBL/GenBank/DDBJ databases">
        <authorList>
            <person name="Tran Van P."/>
        </authorList>
    </citation>
    <scope>NUCLEOTIDE SEQUENCE</scope>
</reference>
<evidence type="ECO:0000256" key="2">
    <source>
        <dbReference type="ARBA" id="ARBA00022729"/>
    </source>
</evidence>
<evidence type="ECO:0000313" key="6">
    <source>
        <dbReference type="Proteomes" id="UP000677054"/>
    </source>
</evidence>
<dbReference type="EMBL" id="CAJPEV010001419">
    <property type="protein sequence ID" value="CAG0892531.1"/>
    <property type="molecule type" value="Genomic_DNA"/>
</dbReference>